<name>A0ACC3DK07_9PEZI</name>
<dbReference type="Proteomes" id="UP001186974">
    <property type="component" value="Unassembled WGS sequence"/>
</dbReference>
<dbReference type="EMBL" id="JAWDJW010003326">
    <property type="protein sequence ID" value="KAK3076991.1"/>
    <property type="molecule type" value="Genomic_DNA"/>
</dbReference>
<accession>A0ACC3DK07</accession>
<reference evidence="1" key="1">
    <citation type="submission" date="2024-09" db="EMBL/GenBank/DDBJ databases">
        <title>Black Yeasts Isolated from many extreme environments.</title>
        <authorList>
            <person name="Coleine C."/>
            <person name="Stajich J.E."/>
            <person name="Selbmann L."/>
        </authorList>
    </citation>
    <scope>NUCLEOTIDE SEQUENCE</scope>
    <source>
        <strain evidence="1">CCFEE 5737</strain>
    </source>
</reference>
<proteinExistence type="predicted"/>
<keyword evidence="2" id="KW-1185">Reference proteome</keyword>
<protein>
    <submittedName>
        <fullName evidence="1">Uncharacterized protein</fullName>
    </submittedName>
</protein>
<feature type="non-terminal residue" evidence="1">
    <location>
        <position position="65"/>
    </location>
</feature>
<sequence length="65" mass="6362">MNGGTSGGKGGKTVTVTSLSQLADAAKGSDSKVIMVSGTLSGAQAIKIGSNKSRSSGRTKTCTND</sequence>
<evidence type="ECO:0000313" key="1">
    <source>
        <dbReference type="EMBL" id="KAK3076991.1"/>
    </source>
</evidence>
<gene>
    <name evidence="1" type="ORF">LTS18_011482</name>
</gene>
<comment type="caution">
    <text evidence="1">The sequence shown here is derived from an EMBL/GenBank/DDBJ whole genome shotgun (WGS) entry which is preliminary data.</text>
</comment>
<organism evidence="1 2">
    <name type="scientific">Coniosporium uncinatum</name>
    <dbReference type="NCBI Taxonomy" id="93489"/>
    <lineage>
        <taxon>Eukaryota</taxon>
        <taxon>Fungi</taxon>
        <taxon>Dikarya</taxon>
        <taxon>Ascomycota</taxon>
        <taxon>Pezizomycotina</taxon>
        <taxon>Dothideomycetes</taxon>
        <taxon>Dothideomycetes incertae sedis</taxon>
        <taxon>Coniosporium</taxon>
    </lineage>
</organism>
<evidence type="ECO:0000313" key="2">
    <source>
        <dbReference type="Proteomes" id="UP001186974"/>
    </source>
</evidence>